<dbReference type="InterPro" id="IPR036879">
    <property type="entry name" value="TF_MADSbox_sf"/>
</dbReference>
<evidence type="ECO:0000256" key="4">
    <source>
        <dbReference type="ARBA" id="ARBA00023163"/>
    </source>
</evidence>
<dbReference type="AlphaFoldDB" id="A0AAV1X8I5"/>
<evidence type="ECO:0000256" key="2">
    <source>
        <dbReference type="ARBA" id="ARBA00023015"/>
    </source>
</evidence>
<evidence type="ECO:0000256" key="5">
    <source>
        <dbReference type="ARBA" id="ARBA00023242"/>
    </source>
</evidence>
<name>A0AAV1X8I5_LUPLU</name>
<sequence length="104" mass="11689">MNKRNLQVTFCKRGGGLFKKASELSTLCDVRPIEKMNIQQLSQFKSALEDIKKNVAHQCTNILIQNAMKKPNISSNPALPSRMLQTSMFQNFKLLQSDLGGGLY</sequence>
<dbReference type="Proteomes" id="UP001497480">
    <property type="component" value="Unassembled WGS sequence"/>
</dbReference>
<keyword evidence="2" id="KW-0805">Transcription regulation</keyword>
<dbReference type="PROSITE" id="PS50066">
    <property type="entry name" value="MADS_BOX_2"/>
    <property type="match status" value="1"/>
</dbReference>
<comment type="caution">
    <text evidence="7">The sequence shown here is derived from an EMBL/GenBank/DDBJ whole genome shotgun (WGS) entry which is preliminary data.</text>
</comment>
<evidence type="ECO:0000313" key="7">
    <source>
        <dbReference type="EMBL" id="CAL0317826.1"/>
    </source>
</evidence>
<dbReference type="GO" id="GO:0000978">
    <property type="term" value="F:RNA polymerase II cis-regulatory region sequence-specific DNA binding"/>
    <property type="evidence" value="ECO:0007669"/>
    <property type="project" value="TreeGrafter"/>
</dbReference>
<keyword evidence="4" id="KW-0804">Transcription</keyword>
<evidence type="ECO:0000256" key="1">
    <source>
        <dbReference type="ARBA" id="ARBA00004123"/>
    </source>
</evidence>
<protein>
    <recommendedName>
        <fullName evidence="6">MADS-box domain-containing protein</fullName>
    </recommendedName>
</protein>
<dbReference type="GO" id="GO:0046983">
    <property type="term" value="F:protein dimerization activity"/>
    <property type="evidence" value="ECO:0007669"/>
    <property type="project" value="InterPro"/>
</dbReference>
<organism evidence="7 8">
    <name type="scientific">Lupinus luteus</name>
    <name type="common">European yellow lupine</name>
    <dbReference type="NCBI Taxonomy" id="3873"/>
    <lineage>
        <taxon>Eukaryota</taxon>
        <taxon>Viridiplantae</taxon>
        <taxon>Streptophyta</taxon>
        <taxon>Embryophyta</taxon>
        <taxon>Tracheophyta</taxon>
        <taxon>Spermatophyta</taxon>
        <taxon>Magnoliopsida</taxon>
        <taxon>eudicotyledons</taxon>
        <taxon>Gunneridae</taxon>
        <taxon>Pentapetalae</taxon>
        <taxon>rosids</taxon>
        <taxon>fabids</taxon>
        <taxon>Fabales</taxon>
        <taxon>Fabaceae</taxon>
        <taxon>Papilionoideae</taxon>
        <taxon>50 kb inversion clade</taxon>
        <taxon>genistoids sensu lato</taxon>
        <taxon>core genistoids</taxon>
        <taxon>Genisteae</taxon>
        <taxon>Lupinus</taxon>
    </lineage>
</organism>
<comment type="subcellular location">
    <subcellularLocation>
        <location evidence="1">Nucleus</location>
    </subcellularLocation>
</comment>
<dbReference type="PANTHER" id="PTHR11945:SF629">
    <property type="entry name" value="OS02G0164450 PROTEIN"/>
    <property type="match status" value="1"/>
</dbReference>
<keyword evidence="3" id="KW-0238">DNA-binding</keyword>
<proteinExistence type="predicted"/>
<evidence type="ECO:0000313" key="8">
    <source>
        <dbReference type="Proteomes" id="UP001497480"/>
    </source>
</evidence>
<dbReference type="GO" id="GO:0000981">
    <property type="term" value="F:DNA-binding transcription factor activity, RNA polymerase II-specific"/>
    <property type="evidence" value="ECO:0007669"/>
    <property type="project" value="TreeGrafter"/>
</dbReference>
<accession>A0AAV1X8I5</accession>
<dbReference type="GO" id="GO:0005634">
    <property type="term" value="C:nucleus"/>
    <property type="evidence" value="ECO:0007669"/>
    <property type="project" value="UniProtKB-SubCell"/>
</dbReference>
<keyword evidence="5" id="KW-0539">Nucleus</keyword>
<dbReference type="PANTHER" id="PTHR11945">
    <property type="entry name" value="MADS BOX PROTEIN"/>
    <property type="match status" value="1"/>
</dbReference>
<gene>
    <name evidence="7" type="ORF">LLUT_LOCUS18886</name>
</gene>
<evidence type="ECO:0000259" key="6">
    <source>
        <dbReference type="PROSITE" id="PS50066"/>
    </source>
</evidence>
<dbReference type="Pfam" id="PF00319">
    <property type="entry name" value="SRF-TF"/>
    <property type="match status" value="1"/>
</dbReference>
<feature type="domain" description="MADS-box" evidence="6">
    <location>
        <begin position="1"/>
        <end position="31"/>
    </location>
</feature>
<dbReference type="EMBL" id="CAXHTB010000013">
    <property type="protein sequence ID" value="CAL0317826.1"/>
    <property type="molecule type" value="Genomic_DNA"/>
</dbReference>
<keyword evidence="8" id="KW-1185">Reference proteome</keyword>
<reference evidence="7 8" key="1">
    <citation type="submission" date="2024-03" db="EMBL/GenBank/DDBJ databases">
        <authorList>
            <person name="Martinez-Hernandez J."/>
        </authorList>
    </citation>
    <scope>NUCLEOTIDE SEQUENCE [LARGE SCALE GENOMIC DNA]</scope>
</reference>
<dbReference type="SUPFAM" id="SSF55455">
    <property type="entry name" value="SRF-like"/>
    <property type="match status" value="1"/>
</dbReference>
<dbReference type="SMART" id="SM00432">
    <property type="entry name" value="MADS"/>
    <property type="match status" value="1"/>
</dbReference>
<dbReference type="Gene3D" id="3.40.1810.10">
    <property type="entry name" value="Transcription factor, MADS-box"/>
    <property type="match status" value="1"/>
</dbReference>
<dbReference type="CDD" id="cd00120">
    <property type="entry name" value="MADS"/>
    <property type="match status" value="1"/>
</dbReference>
<dbReference type="InterPro" id="IPR002100">
    <property type="entry name" value="TF_MADSbox"/>
</dbReference>
<evidence type="ECO:0000256" key="3">
    <source>
        <dbReference type="ARBA" id="ARBA00023125"/>
    </source>
</evidence>